<evidence type="ECO:0000313" key="2">
    <source>
        <dbReference type="Proteomes" id="UP000002899"/>
    </source>
</evidence>
<dbReference type="GeneID" id="24425436"/>
<evidence type="ECO:0000313" key="1">
    <source>
        <dbReference type="EMBL" id="SJK86623.1"/>
    </source>
</evidence>
<reference evidence="1 2" key="2">
    <citation type="journal article" date="2013" name="PLoS ONE">
        <title>Whole genome mapping and re-organization of the nuclear and mitochondrial genomes of Babesia microti isolates.</title>
        <authorList>
            <person name="Cornillot E."/>
            <person name="Dassouli A."/>
            <person name="Garg A."/>
            <person name="Pachikara N."/>
            <person name="Randazzo S."/>
            <person name="Depoix D."/>
            <person name="Carcy B."/>
            <person name="Delbecq S."/>
            <person name="Frutos R."/>
            <person name="Silva J.C."/>
            <person name="Sutton R."/>
            <person name="Krause P.J."/>
            <person name="Mamoun C.B."/>
        </authorList>
    </citation>
    <scope>NUCLEOTIDE SEQUENCE [LARGE SCALE GENOMIC DNA]</scope>
    <source>
        <strain evidence="1 2">RI</strain>
    </source>
</reference>
<sequence>MLCMILFFNAALSFVVQYYKQNVYVPIHTTTQFAFKCTTNLPKAISSDWEWKNDHLNMSGPWTMFLPKSISDIPLIISNNEINPTMLFLDPSGRVSSTESGSTNSGFFLLDSMPSESLSDGRRFACVLASGFRYHNLRLVLLGRVFMSNKPIISELNNIIQLKSAIFIGHAFIEHYENKDRDEILHRLRHRISMVDIHYNEIDPINWKFVSMDGIGNPLRNLYGNDNWRWLGPTIGYRMLQDTKNDYFDKQTHMYHSNTAQNTYNYFDPEISEAPKIADVNKILGNIFNKAFATKCTINKPLNCDKIIEELCKLAAEGPDHYKKKFK</sequence>
<reference evidence="1 2" key="3">
    <citation type="journal article" date="2016" name="Sci. Rep.">
        <title>Genome-wide diversity and gene expression profiling of Babesia microti isolates identify polymorphic genes that mediate host-pathogen interactions.</title>
        <authorList>
            <person name="Silva J.C."/>
            <person name="Cornillot E."/>
            <person name="McCracken C."/>
            <person name="Usmani-Brown S."/>
            <person name="Dwivedi A."/>
            <person name="Ifeonu O.O."/>
            <person name="Crabtree J."/>
            <person name="Gotia H.T."/>
            <person name="Virji A.Z."/>
            <person name="Reynes C."/>
            <person name="Colinge J."/>
            <person name="Kumar V."/>
            <person name="Lawres L."/>
            <person name="Pazzi J.E."/>
            <person name="Pablo J.V."/>
            <person name="Hung C."/>
            <person name="Brancato J."/>
            <person name="Kumari P."/>
            <person name="Orvis J."/>
            <person name="Tretina K."/>
            <person name="Chibucos M."/>
            <person name="Ott S."/>
            <person name="Sadzewicz L."/>
            <person name="Sengamalay N."/>
            <person name="Shetty A.C."/>
            <person name="Su Q."/>
            <person name="Tallon L."/>
            <person name="Fraser C.M."/>
            <person name="Frutos R."/>
            <person name="Molina D.M."/>
            <person name="Krause P.J."/>
            <person name="Ben Mamoun C."/>
        </authorList>
    </citation>
    <scope>NUCLEOTIDE SEQUENCE [LARGE SCALE GENOMIC DNA]</scope>
    <source>
        <strain evidence="1 2">RI</strain>
    </source>
</reference>
<name>A0A1R4AC81_BABMR</name>
<keyword evidence="2" id="KW-1185">Reference proteome</keyword>
<dbReference type="KEGG" id="bmic:BMR1_03g03945"/>
<organism evidence="1 2">
    <name type="scientific">Babesia microti (strain RI)</name>
    <dbReference type="NCBI Taxonomy" id="1133968"/>
    <lineage>
        <taxon>Eukaryota</taxon>
        <taxon>Sar</taxon>
        <taxon>Alveolata</taxon>
        <taxon>Apicomplexa</taxon>
        <taxon>Aconoidasida</taxon>
        <taxon>Piroplasmida</taxon>
        <taxon>Babesiidae</taxon>
        <taxon>Babesia</taxon>
    </lineage>
</organism>
<gene>
    <name evidence="1" type="ORF">BMR1_03g03945</name>
</gene>
<reference evidence="1 2" key="1">
    <citation type="journal article" date="2012" name="Nucleic Acids Res.">
        <title>Sequencing of the smallest Apicomplexan genome from the human pathogen Babesia microti.</title>
        <authorList>
            <person name="Cornillot E."/>
            <person name="Hadj-Kaddour K."/>
            <person name="Dassouli A."/>
            <person name="Noel B."/>
            <person name="Ranwez V."/>
            <person name="Vacherie B."/>
            <person name="Augagneur Y."/>
            <person name="Bres V."/>
            <person name="Duclos A."/>
            <person name="Randazzo S."/>
            <person name="Carcy B."/>
            <person name="Debierre-Grockiego F."/>
            <person name="Delbecq S."/>
            <person name="Moubri-Menage K."/>
            <person name="Shams-Eldin H."/>
            <person name="Usmani-Brown S."/>
            <person name="Bringaud F."/>
            <person name="Wincker P."/>
            <person name="Vivares C.P."/>
            <person name="Schwarz R.T."/>
            <person name="Schetters T.P."/>
            <person name="Krause P.J."/>
            <person name="Gorenflot A."/>
            <person name="Berry V."/>
            <person name="Barbe V."/>
            <person name="Ben Mamoun C."/>
        </authorList>
    </citation>
    <scope>NUCLEOTIDE SEQUENCE [LARGE SCALE GENOMIC DNA]</scope>
    <source>
        <strain evidence="1 2">RI</strain>
    </source>
</reference>
<dbReference type="RefSeq" id="XP_012649400.2">
    <property type="nucleotide sequence ID" value="XM_012793946.2"/>
</dbReference>
<dbReference type="EMBL" id="LN871598">
    <property type="protein sequence ID" value="SJK86623.1"/>
    <property type="molecule type" value="Genomic_DNA"/>
</dbReference>
<dbReference type="Proteomes" id="UP000002899">
    <property type="component" value="Chromosome III"/>
</dbReference>
<dbReference type="OrthoDB" id="360291at2759"/>
<accession>A0A1R4AC81</accession>
<dbReference type="VEuPathDB" id="PiroplasmaDB:BMR1_03g03945"/>
<protein>
    <submittedName>
        <fullName evidence="1">Uncharacterized protein</fullName>
    </submittedName>
</protein>
<dbReference type="AlphaFoldDB" id="A0A1R4AC81"/>
<proteinExistence type="predicted"/>